<proteinExistence type="predicted"/>
<gene>
    <name evidence="2" type="ORF">TL08_05540</name>
</gene>
<dbReference type="EMBL" id="CP014859">
    <property type="protein sequence ID" value="AOS61935.1"/>
    <property type="molecule type" value="Genomic_DNA"/>
</dbReference>
<keyword evidence="3" id="KW-1185">Reference proteome</keyword>
<evidence type="ECO:0000313" key="3">
    <source>
        <dbReference type="Proteomes" id="UP000095210"/>
    </source>
</evidence>
<evidence type="ECO:0008006" key="4">
    <source>
        <dbReference type="Google" id="ProtNLM"/>
    </source>
</evidence>
<keyword evidence="1" id="KW-0732">Signal</keyword>
<name>A0AAC9MX40_9PSEU</name>
<dbReference type="AlphaFoldDB" id="A0AAC9MX40"/>
<dbReference type="Proteomes" id="UP000095210">
    <property type="component" value="Chromosome"/>
</dbReference>
<evidence type="ECO:0000256" key="1">
    <source>
        <dbReference type="SAM" id="SignalP"/>
    </source>
</evidence>
<accession>A0AAC9MX40</accession>
<dbReference type="PROSITE" id="PS51257">
    <property type="entry name" value="PROKAR_LIPOPROTEIN"/>
    <property type="match status" value="1"/>
</dbReference>
<feature type="signal peptide" evidence="1">
    <location>
        <begin position="1"/>
        <end position="21"/>
    </location>
</feature>
<reference evidence="3" key="1">
    <citation type="submission" date="2016-03" db="EMBL/GenBank/DDBJ databases">
        <title>Complete genome sequence of the type strain Actinoalloteichus hymeniacidonis DSM 45092.</title>
        <authorList>
            <person name="Schaffert L."/>
            <person name="Albersmeier A."/>
            <person name="Winkler A."/>
            <person name="Kalinowski J."/>
            <person name="Zotchev S."/>
            <person name="Ruckert C."/>
        </authorList>
    </citation>
    <scope>NUCLEOTIDE SEQUENCE [LARGE SCALE GENOMIC DNA]</scope>
    <source>
        <strain evidence="3">HPA177(T) (DSM 45092(T))</strain>
    </source>
</reference>
<organism evidence="2 3">
    <name type="scientific">Actinoalloteichus hymeniacidonis</name>
    <dbReference type="NCBI Taxonomy" id="340345"/>
    <lineage>
        <taxon>Bacteria</taxon>
        <taxon>Bacillati</taxon>
        <taxon>Actinomycetota</taxon>
        <taxon>Actinomycetes</taxon>
        <taxon>Pseudonocardiales</taxon>
        <taxon>Pseudonocardiaceae</taxon>
        <taxon>Actinoalloteichus</taxon>
    </lineage>
</organism>
<protein>
    <recommendedName>
        <fullName evidence="4">Lipoprotein</fullName>
    </recommendedName>
</protein>
<dbReference type="KEGG" id="ahm:TL08_05540"/>
<sequence length="157" mass="16263">MKRTWLALLVLLLTGCGISTSAVTDAGPAPTGVAPGPMLYFVDDDGALTPQLRDTGVLGTVSEAMSLLIAGPGDSGLRTEIAATDTTRVMMIARPGVLQIMVPLTIDDVTPLGIDQIVCTALAVHVQGGGAPDLQVQVRFTLSTPESEELRTCPLHG</sequence>
<dbReference type="RefSeq" id="WP_069847075.1">
    <property type="nucleotide sequence ID" value="NZ_CP014859.1"/>
</dbReference>
<evidence type="ECO:0000313" key="2">
    <source>
        <dbReference type="EMBL" id="AOS61935.1"/>
    </source>
</evidence>
<feature type="chain" id="PRO_5042112438" description="Lipoprotein" evidence="1">
    <location>
        <begin position="22"/>
        <end position="157"/>
    </location>
</feature>